<reference evidence="5" key="2">
    <citation type="journal article" date="2017" name="Genome Announc.">
        <title>Draft genome sequence of Paludibacter jiangxiensis NM7(T), a propionate-producing fermentative bacterium.</title>
        <authorList>
            <person name="Qiu Y.-L."/>
            <person name="Tourlousse D.M."/>
            <person name="Matsuura N."/>
            <person name="Ohashi A."/>
            <person name="Sekiguchi Y."/>
        </authorList>
    </citation>
    <scope>NUCLEOTIDE SEQUENCE [LARGE SCALE GENOMIC DNA]</scope>
    <source>
        <strain evidence="5">NM7</strain>
    </source>
</reference>
<dbReference type="EMBL" id="BDCR01000004">
    <property type="protein sequence ID" value="GAT63932.1"/>
    <property type="molecule type" value="Genomic_DNA"/>
</dbReference>
<reference evidence="5" key="1">
    <citation type="submission" date="2016-04" db="EMBL/GenBank/DDBJ databases">
        <title>Draft genome sequence of Paludibacter jiangxiensis strain NM7.</title>
        <authorList>
            <person name="Qiu Y."/>
            <person name="Matsuura N."/>
            <person name="Ohashi A."/>
            <person name="Tourlousse M.D."/>
            <person name="Sekiguchi Y."/>
        </authorList>
    </citation>
    <scope>NUCLEOTIDE SEQUENCE [LARGE SCALE GENOMIC DNA]</scope>
    <source>
        <strain evidence="5">NM7</strain>
    </source>
</reference>
<protein>
    <submittedName>
        <fullName evidence="4">Ig-like domain-containing protein</fullName>
    </submittedName>
</protein>
<comment type="caution">
    <text evidence="4">The sequence shown here is derived from an EMBL/GenBank/DDBJ whole genome shotgun (WGS) entry which is preliminary data.</text>
</comment>
<dbReference type="InterPro" id="IPR014755">
    <property type="entry name" value="Cu-Rt/internalin_Ig-like"/>
</dbReference>
<proteinExistence type="predicted"/>
<dbReference type="OrthoDB" id="9809989at2"/>
<feature type="region of interest" description="Disordered" evidence="2">
    <location>
        <begin position="596"/>
        <end position="620"/>
    </location>
</feature>
<dbReference type="Proteomes" id="UP000076586">
    <property type="component" value="Unassembled WGS sequence"/>
</dbReference>
<dbReference type="AlphaFoldDB" id="A0A161LX25"/>
<sequence>MRISFQMEFRYHTFRCFIVLVFSVLLIACANRGMGPTGGPKDITPPVLLRSVPAVQQTNVTAKHIDLYFDEIVQLTNPSEKVVVSPAQIEPATIKAIGKRVSIVLNDSLKANTTYTIDFGGSLADNNEKNILKNFAFSFSTGASIDTMQIAGTVLDAHTLDPVANIIAGIHQNVNDSAFTHIPLLRVAKTSEKGTFSIKGVRNGKYRVFALNDQNGNFFFDQPAEGVAVYSNPVQTSFKMDVRNDTIRTDSAKIDTIMQVNYVRFLPDTLVLRYYKEEFSRQRLVKSERLTQDKITLFFGAKNDTLPVLKPLNFKWKQPPLLQRSIKNDTLSYWIKDTIAARMDTLKMALYYHKSDSVGNLIAATDTLLFKFHHPKKTSVTTNSKAGKETKKKIETWRINADLGQDVDVDKRIYFKFESPVVKIDSSMLHFYVKVDTLWKPAVIHLKRNDDVGLVYSMTYPWKPDTHYKLEMDSAMFTNWKGLVNDTYKQAFRVRALEEYSSLIVNLIPFVEHAVLELLNSKDEVIKTLKAKPTQNTFSYLLPGDYYLRMYIDANDNGHWDTGNYKLKRDPEQVYYFPSKITLRANWDIEQDWNPTEIPLDKQKPRELVKKPEKDSSGSR</sequence>
<keyword evidence="1" id="KW-0732">Signal</keyword>
<feature type="compositionally biased region" description="Basic and acidic residues" evidence="2">
    <location>
        <begin position="599"/>
        <end position="620"/>
    </location>
</feature>
<organism evidence="4 5">
    <name type="scientific">Paludibacter jiangxiensis</name>
    <dbReference type="NCBI Taxonomy" id="681398"/>
    <lineage>
        <taxon>Bacteria</taxon>
        <taxon>Pseudomonadati</taxon>
        <taxon>Bacteroidota</taxon>
        <taxon>Bacteroidia</taxon>
        <taxon>Bacteroidales</taxon>
        <taxon>Paludibacteraceae</taxon>
        <taxon>Paludibacter</taxon>
    </lineage>
</organism>
<evidence type="ECO:0000256" key="2">
    <source>
        <dbReference type="SAM" id="MobiDB-lite"/>
    </source>
</evidence>
<evidence type="ECO:0000313" key="4">
    <source>
        <dbReference type="EMBL" id="GAT63932.1"/>
    </source>
</evidence>
<dbReference type="PROSITE" id="PS51257">
    <property type="entry name" value="PROKAR_LIPOPROTEIN"/>
    <property type="match status" value="1"/>
</dbReference>
<dbReference type="Gene3D" id="2.60.40.1220">
    <property type="match status" value="1"/>
</dbReference>
<gene>
    <name evidence="4" type="ORF">PJIAN_4475</name>
</gene>
<dbReference type="InterPro" id="IPR032812">
    <property type="entry name" value="SbsA_Ig"/>
</dbReference>
<dbReference type="STRING" id="681398.PJIAN_4475"/>
<dbReference type="Pfam" id="PF13205">
    <property type="entry name" value="Big_5"/>
    <property type="match status" value="1"/>
</dbReference>
<keyword evidence="5" id="KW-1185">Reference proteome</keyword>
<evidence type="ECO:0000259" key="3">
    <source>
        <dbReference type="Pfam" id="PF13205"/>
    </source>
</evidence>
<accession>A0A161LX25</accession>
<evidence type="ECO:0000256" key="1">
    <source>
        <dbReference type="ARBA" id="ARBA00022729"/>
    </source>
</evidence>
<name>A0A161LX25_9BACT</name>
<feature type="domain" description="SbsA Ig-like" evidence="3">
    <location>
        <begin position="42"/>
        <end position="141"/>
    </location>
</feature>
<evidence type="ECO:0000313" key="5">
    <source>
        <dbReference type="Proteomes" id="UP000076586"/>
    </source>
</evidence>